<protein>
    <submittedName>
        <fullName evidence="2">Uncharacterized protein</fullName>
    </submittedName>
</protein>
<comment type="caution">
    <text evidence="2">The sequence shown here is derived from an EMBL/GenBank/DDBJ whole genome shotgun (WGS) entry which is preliminary data.</text>
</comment>
<dbReference type="AlphaFoldDB" id="A0A9Q3F3V1"/>
<evidence type="ECO:0000256" key="1">
    <source>
        <dbReference type="SAM" id="MobiDB-lite"/>
    </source>
</evidence>
<feature type="compositionally biased region" description="Polar residues" evidence="1">
    <location>
        <begin position="46"/>
        <end position="60"/>
    </location>
</feature>
<dbReference type="Proteomes" id="UP000765509">
    <property type="component" value="Unassembled WGS sequence"/>
</dbReference>
<organism evidence="2 3">
    <name type="scientific">Austropuccinia psidii MF-1</name>
    <dbReference type="NCBI Taxonomy" id="1389203"/>
    <lineage>
        <taxon>Eukaryota</taxon>
        <taxon>Fungi</taxon>
        <taxon>Dikarya</taxon>
        <taxon>Basidiomycota</taxon>
        <taxon>Pucciniomycotina</taxon>
        <taxon>Pucciniomycetes</taxon>
        <taxon>Pucciniales</taxon>
        <taxon>Sphaerophragmiaceae</taxon>
        <taxon>Austropuccinia</taxon>
    </lineage>
</organism>
<name>A0A9Q3F3V1_9BASI</name>
<proteinExistence type="predicted"/>
<reference evidence="2" key="1">
    <citation type="submission" date="2021-03" db="EMBL/GenBank/DDBJ databases">
        <title>Draft genome sequence of rust myrtle Austropuccinia psidii MF-1, a brazilian biotype.</title>
        <authorList>
            <person name="Quecine M.C."/>
            <person name="Pachon D.M.R."/>
            <person name="Bonatelli M.L."/>
            <person name="Correr F.H."/>
            <person name="Franceschini L.M."/>
            <person name="Leite T.F."/>
            <person name="Margarido G.R.A."/>
            <person name="Almeida C.A."/>
            <person name="Ferrarezi J.A."/>
            <person name="Labate C.A."/>
        </authorList>
    </citation>
    <scope>NUCLEOTIDE SEQUENCE</scope>
    <source>
        <strain evidence="2">MF-1</strain>
    </source>
</reference>
<feature type="compositionally biased region" description="Polar residues" evidence="1">
    <location>
        <begin position="22"/>
        <end position="39"/>
    </location>
</feature>
<evidence type="ECO:0000313" key="3">
    <source>
        <dbReference type="Proteomes" id="UP000765509"/>
    </source>
</evidence>
<feature type="compositionally biased region" description="Basic and acidic residues" evidence="1">
    <location>
        <begin position="1"/>
        <end position="10"/>
    </location>
</feature>
<keyword evidence="3" id="KW-1185">Reference proteome</keyword>
<gene>
    <name evidence="2" type="ORF">O181_071989</name>
</gene>
<sequence>MASIDGKEEYYAFNSRMEGKKPSNTQARAKNSPSSQQKQFQHEKVATNSEKGQRQGTSHKPLQPGLHNPKDSAGCYGKCIPDAQNNDVITEKGGSQIKISEKIFDIFYAIPELYEAINDVKSHVSDED</sequence>
<dbReference type="EMBL" id="AVOT02037579">
    <property type="protein sequence ID" value="MBW0532274.1"/>
    <property type="molecule type" value="Genomic_DNA"/>
</dbReference>
<feature type="region of interest" description="Disordered" evidence="1">
    <location>
        <begin position="1"/>
        <end position="78"/>
    </location>
</feature>
<accession>A0A9Q3F3V1</accession>
<evidence type="ECO:0000313" key="2">
    <source>
        <dbReference type="EMBL" id="MBW0532274.1"/>
    </source>
</evidence>